<dbReference type="Pfam" id="PF00743">
    <property type="entry name" value="FMO-like"/>
    <property type="match status" value="1"/>
</dbReference>
<dbReference type="GO" id="GO:0050661">
    <property type="term" value="F:NADP binding"/>
    <property type="evidence" value="ECO:0007669"/>
    <property type="project" value="InterPro"/>
</dbReference>
<comment type="caution">
    <text evidence="6">The sequence shown here is derived from an EMBL/GenBank/DDBJ whole genome shotgun (WGS) entry which is preliminary data.</text>
</comment>
<dbReference type="PRINTS" id="PR00419">
    <property type="entry name" value="ADXRDTASE"/>
</dbReference>
<gene>
    <name evidence="6" type="primary">Fmo5</name>
    <name evidence="6" type="ORF">CEXT_719301</name>
</gene>
<evidence type="ECO:0000313" key="7">
    <source>
        <dbReference type="Proteomes" id="UP001054945"/>
    </source>
</evidence>
<keyword evidence="5 6" id="KW-0503">Monooxygenase</keyword>
<dbReference type="EMBL" id="BPLR01000802">
    <property type="protein sequence ID" value="GIY97585.1"/>
    <property type="molecule type" value="Genomic_DNA"/>
</dbReference>
<dbReference type="GO" id="GO:0004499">
    <property type="term" value="F:N,N-dimethylaniline monooxygenase activity"/>
    <property type="evidence" value="ECO:0007669"/>
    <property type="project" value="InterPro"/>
</dbReference>
<dbReference type="SUPFAM" id="SSF51905">
    <property type="entry name" value="FAD/NAD(P)-binding domain"/>
    <property type="match status" value="1"/>
</dbReference>
<name>A0AAV4XR19_CAEEX</name>
<comment type="cofactor">
    <cofactor evidence="5">
        <name>FAD</name>
        <dbReference type="ChEBI" id="CHEBI:57692"/>
    </cofactor>
</comment>
<evidence type="ECO:0000256" key="4">
    <source>
        <dbReference type="ARBA" id="ARBA00023002"/>
    </source>
</evidence>
<protein>
    <recommendedName>
        <fullName evidence="5">Flavin-containing monooxygenase</fullName>
        <ecNumber evidence="5">1.-.-.-</ecNumber>
    </recommendedName>
</protein>
<dbReference type="PANTHER" id="PTHR23023">
    <property type="entry name" value="DIMETHYLANILINE MONOOXYGENASE"/>
    <property type="match status" value="1"/>
</dbReference>
<keyword evidence="3 5" id="KW-0274">FAD</keyword>
<dbReference type="InterPro" id="IPR020946">
    <property type="entry name" value="Flavin_mOase-like"/>
</dbReference>
<accession>A0AAV4XR19</accession>
<reference evidence="6 7" key="1">
    <citation type="submission" date="2021-06" db="EMBL/GenBank/DDBJ databases">
        <title>Caerostris extrusa draft genome.</title>
        <authorList>
            <person name="Kono N."/>
            <person name="Arakawa K."/>
        </authorList>
    </citation>
    <scope>NUCLEOTIDE SEQUENCE [LARGE SCALE GENOMIC DNA]</scope>
</reference>
<dbReference type="GO" id="GO:0050660">
    <property type="term" value="F:flavin adenine dinucleotide binding"/>
    <property type="evidence" value="ECO:0007669"/>
    <property type="project" value="InterPro"/>
</dbReference>
<dbReference type="EC" id="1.-.-.-" evidence="5"/>
<evidence type="ECO:0000313" key="6">
    <source>
        <dbReference type="EMBL" id="GIY97585.1"/>
    </source>
</evidence>
<keyword evidence="7" id="KW-1185">Reference proteome</keyword>
<dbReference type="AlphaFoldDB" id="A0AAV4XR19"/>
<keyword evidence="4 5" id="KW-0560">Oxidoreductase</keyword>
<dbReference type="InterPro" id="IPR050346">
    <property type="entry name" value="FMO-like"/>
</dbReference>
<evidence type="ECO:0000256" key="5">
    <source>
        <dbReference type="RuleBase" id="RU361177"/>
    </source>
</evidence>
<evidence type="ECO:0000256" key="1">
    <source>
        <dbReference type="ARBA" id="ARBA00009183"/>
    </source>
</evidence>
<dbReference type="Gene3D" id="3.50.50.60">
    <property type="entry name" value="FAD/NAD(P)-binding domain"/>
    <property type="match status" value="1"/>
</dbReference>
<comment type="similarity">
    <text evidence="1 5">Belongs to the FMO family.</text>
</comment>
<sequence>MAQPKKIAIIGAGPSGLTAIKSCKEEGFLPVCFERNGDPGGLWRYHDEDIEGVASVMKTTIINTSKELSAFSDFPPRKNTQISCTTARCLITSCYTLKRLTF</sequence>
<evidence type="ECO:0000256" key="2">
    <source>
        <dbReference type="ARBA" id="ARBA00022630"/>
    </source>
</evidence>
<evidence type="ECO:0000256" key="3">
    <source>
        <dbReference type="ARBA" id="ARBA00022827"/>
    </source>
</evidence>
<dbReference type="Proteomes" id="UP001054945">
    <property type="component" value="Unassembled WGS sequence"/>
</dbReference>
<keyword evidence="2 5" id="KW-0285">Flavoprotein</keyword>
<organism evidence="6 7">
    <name type="scientific">Caerostris extrusa</name>
    <name type="common">Bark spider</name>
    <name type="synonym">Caerostris bankana</name>
    <dbReference type="NCBI Taxonomy" id="172846"/>
    <lineage>
        <taxon>Eukaryota</taxon>
        <taxon>Metazoa</taxon>
        <taxon>Ecdysozoa</taxon>
        <taxon>Arthropoda</taxon>
        <taxon>Chelicerata</taxon>
        <taxon>Arachnida</taxon>
        <taxon>Araneae</taxon>
        <taxon>Araneomorphae</taxon>
        <taxon>Entelegynae</taxon>
        <taxon>Araneoidea</taxon>
        <taxon>Araneidae</taxon>
        <taxon>Caerostris</taxon>
    </lineage>
</organism>
<dbReference type="InterPro" id="IPR036188">
    <property type="entry name" value="FAD/NAD-bd_sf"/>
</dbReference>
<proteinExistence type="inferred from homology"/>